<feature type="region of interest" description="Disordered" evidence="1">
    <location>
        <begin position="72"/>
        <end position="108"/>
    </location>
</feature>
<reference evidence="2 3" key="2">
    <citation type="submission" date="2024-10" db="EMBL/GenBank/DDBJ databases">
        <authorList>
            <person name="Ryan C."/>
        </authorList>
    </citation>
    <scope>NUCLEOTIDE SEQUENCE [LARGE SCALE GENOMIC DNA]</scope>
</reference>
<name>A0ABC9CUT8_9POAL</name>
<dbReference type="AlphaFoldDB" id="A0ABC9CUT8"/>
<reference evidence="3" key="1">
    <citation type="submission" date="2024-06" db="EMBL/GenBank/DDBJ databases">
        <authorList>
            <person name="Ryan C."/>
        </authorList>
    </citation>
    <scope>NUCLEOTIDE SEQUENCE [LARGE SCALE GENOMIC DNA]</scope>
</reference>
<keyword evidence="3" id="KW-1185">Reference proteome</keyword>
<sequence>MTRGALVKVQKPGNGLVLPDGITGRVVRQVKAVALPGRLDDLHLPAPPARPERLAVRAAAVAEHVLLREAHENAPARQRAQRRRAARERVDPGVVEASGRRGHDAPHLDQVLGHGGVPLLGGHPAAAQEVRVDQDDAADPGAAGEPLGAGGAHGHVVRDVGPRAIAGEGQAGEVGVVGEPGLIAGAAGGDPDERPPRVLVRGGDGVLGREAVLDGDDDGPGARREGVEVPVDDAVEGAEEAEAAAVEVDKDGKPAAPTVLGSRREVEADGDVGRDGAVFGRNAGARVGGGREGVGAEVALDESALENTDEVRRLEDDLVVRSTGAGHGCLKVLGLGMEIGWNLL</sequence>
<protein>
    <submittedName>
        <fullName evidence="2">Uncharacterized protein</fullName>
    </submittedName>
</protein>
<evidence type="ECO:0000313" key="2">
    <source>
        <dbReference type="EMBL" id="CAL5026122.1"/>
    </source>
</evidence>
<accession>A0ABC9CUT8</accession>
<evidence type="ECO:0000313" key="3">
    <source>
        <dbReference type="Proteomes" id="UP001497457"/>
    </source>
</evidence>
<feature type="compositionally biased region" description="Basic and acidic residues" evidence="1">
    <location>
        <begin position="98"/>
        <end position="107"/>
    </location>
</feature>
<evidence type="ECO:0000256" key="1">
    <source>
        <dbReference type="SAM" id="MobiDB-lite"/>
    </source>
</evidence>
<organism evidence="2 3">
    <name type="scientific">Urochloa decumbens</name>
    <dbReference type="NCBI Taxonomy" id="240449"/>
    <lineage>
        <taxon>Eukaryota</taxon>
        <taxon>Viridiplantae</taxon>
        <taxon>Streptophyta</taxon>
        <taxon>Embryophyta</taxon>
        <taxon>Tracheophyta</taxon>
        <taxon>Spermatophyta</taxon>
        <taxon>Magnoliopsida</taxon>
        <taxon>Liliopsida</taxon>
        <taxon>Poales</taxon>
        <taxon>Poaceae</taxon>
        <taxon>PACMAD clade</taxon>
        <taxon>Panicoideae</taxon>
        <taxon>Panicodae</taxon>
        <taxon>Paniceae</taxon>
        <taxon>Melinidinae</taxon>
        <taxon>Urochloa</taxon>
    </lineage>
</organism>
<gene>
    <name evidence="2" type="ORF">URODEC1_LOCUS78547</name>
</gene>
<dbReference type="Proteomes" id="UP001497457">
    <property type="component" value="Chromosome 30rd"/>
</dbReference>
<proteinExistence type="predicted"/>
<dbReference type="EMBL" id="OZ075140">
    <property type="protein sequence ID" value="CAL5026122.1"/>
    <property type="molecule type" value="Genomic_DNA"/>
</dbReference>